<gene>
    <name evidence="2" type="ORF">HCN08_21240</name>
</gene>
<dbReference type="EMBL" id="JAATEJ010000018">
    <property type="protein sequence ID" value="NJP45911.1"/>
    <property type="molecule type" value="Genomic_DNA"/>
</dbReference>
<evidence type="ECO:0000313" key="2">
    <source>
        <dbReference type="EMBL" id="NJP45911.1"/>
    </source>
</evidence>
<accession>A0ABX0ZTJ3</accession>
<sequence length="208" mass="21851">MDSRLHRIHRGGGHGANAFGPYEPPYEPPARARGPQAPHYCESCGQPLAAADTVCTTCGTPVAPAPDPAAGRPARDGAAASVPPPLAGARIWCPDESAVQSGRPVAVRFAFAPEGAPGAGEPPLAEPVPLRILLESEAAAVHPVTRVTELRPDRTTEAVEFAVTPERTGLAPLHFSVYRDRDGQLLQRVSAELPVDARGFPDVEVEVL</sequence>
<feature type="compositionally biased region" description="Basic residues" evidence="1">
    <location>
        <begin position="1"/>
        <end position="12"/>
    </location>
</feature>
<dbReference type="Proteomes" id="UP000734511">
    <property type="component" value="Unassembled WGS sequence"/>
</dbReference>
<evidence type="ECO:0000313" key="3">
    <source>
        <dbReference type="Proteomes" id="UP000734511"/>
    </source>
</evidence>
<proteinExistence type="predicted"/>
<evidence type="ECO:0000256" key="1">
    <source>
        <dbReference type="SAM" id="MobiDB-lite"/>
    </source>
</evidence>
<feature type="region of interest" description="Disordered" evidence="1">
    <location>
        <begin position="1"/>
        <end position="36"/>
    </location>
</feature>
<name>A0ABX0ZTJ3_9ACTN</name>
<protein>
    <recommendedName>
        <fullName evidence="4">Zinc ribbon domain-containing protein</fullName>
    </recommendedName>
</protein>
<dbReference type="RefSeq" id="WP_167984771.1">
    <property type="nucleotide sequence ID" value="NZ_JAATEJ010000018.1"/>
</dbReference>
<comment type="caution">
    <text evidence="2">The sequence shown here is derived from an EMBL/GenBank/DDBJ whole genome shotgun (WGS) entry which is preliminary data.</text>
</comment>
<keyword evidence="3" id="KW-1185">Reference proteome</keyword>
<evidence type="ECO:0008006" key="4">
    <source>
        <dbReference type="Google" id="ProtNLM"/>
    </source>
</evidence>
<reference evidence="2 3" key="1">
    <citation type="submission" date="2020-03" db="EMBL/GenBank/DDBJ databases">
        <title>WGS of actinomycetes isolated from Thailand.</title>
        <authorList>
            <person name="Thawai C."/>
        </authorList>
    </citation>
    <scope>NUCLEOTIDE SEQUENCE [LARGE SCALE GENOMIC DNA]</scope>
    <source>
        <strain evidence="2 3">PRB2-1</strain>
    </source>
</reference>
<organism evidence="2 3">
    <name type="scientific">Actinacidiphila epipremni</name>
    <dbReference type="NCBI Taxonomy" id="2053013"/>
    <lineage>
        <taxon>Bacteria</taxon>
        <taxon>Bacillati</taxon>
        <taxon>Actinomycetota</taxon>
        <taxon>Actinomycetes</taxon>
        <taxon>Kitasatosporales</taxon>
        <taxon>Streptomycetaceae</taxon>
        <taxon>Actinacidiphila</taxon>
    </lineage>
</organism>